<evidence type="ECO:0000259" key="1">
    <source>
        <dbReference type="Pfam" id="PF01656"/>
    </source>
</evidence>
<evidence type="ECO:0000313" key="2">
    <source>
        <dbReference type="EMBL" id="NMQ21063.1"/>
    </source>
</evidence>
<dbReference type="RefSeq" id="WP_169250328.1">
    <property type="nucleotide sequence ID" value="NZ_SPMZ01000075.1"/>
</dbReference>
<feature type="domain" description="CobQ/CobB/MinD/ParA nucleotide binding" evidence="1">
    <location>
        <begin position="12"/>
        <end position="138"/>
    </location>
</feature>
<name>A0ABX1TSK1_9GAMM</name>
<reference evidence="2 3" key="1">
    <citation type="submission" date="2019-03" db="EMBL/GenBank/DDBJ databases">
        <title>Metabolic reconstructions from genomes of highly enriched 'Candidatus Accumulibacter' and 'Candidatus Competibacter' bioreactor populations.</title>
        <authorList>
            <person name="Annavajhala M.K."/>
            <person name="Welles L."/>
            <person name="Abbas B."/>
            <person name="Sorokin D."/>
            <person name="Park H."/>
            <person name="Van Loosdrecht M."/>
            <person name="Chandran K."/>
        </authorList>
    </citation>
    <scope>NUCLEOTIDE SEQUENCE [LARGE SCALE GENOMIC DNA]</scope>
    <source>
        <strain evidence="2 3">SBR_G</strain>
    </source>
</reference>
<dbReference type="EMBL" id="SPMZ01000075">
    <property type="protein sequence ID" value="NMQ21063.1"/>
    <property type="molecule type" value="Genomic_DNA"/>
</dbReference>
<dbReference type="InterPro" id="IPR002586">
    <property type="entry name" value="CobQ/CobB/MinD/ParA_Nub-bd_dom"/>
</dbReference>
<proteinExistence type="predicted"/>
<comment type="caution">
    <text evidence="2">The sequence shown here is derived from an EMBL/GenBank/DDBJ whole genome shotgun (WGS) entry which is preliminary data.</text>
</comment>
<dbReference type="Pfam" id="PF01656">
    <property type="entry name" value="CbiA"/>
    <property type="match status" value="1"/>
</dbReference>
<dbReference type="SUPFAM" id="SSF52540">
    <property type="entry name" value="P-loop containing nucleoside triphosphate hydrolases"/>
    <property type="match status" value="1"/>
</dbReference>
<dbReference type="Gene3D" id="3.40.50.300">
    <property type="entry name" value="P-loop containing nucleotide triphosphate hydrolases"/>
    <property type="match status" value="1"/>
</dbReference>
<gene>
    <name evidence="2" type="ORF">E4P82_18815</name>
</gene>
<dbReference type="Proteomes" id="UP000760480">
    <property type="component" value="Unassembled WGS sequence"/>
</dbReference>
<sequence length="249" mass="27289">MPSALSSHPLYLVCGDKGGVGKSMVSVALVHHLAQRGTALLLIETDTSNPDVWRCYEQEPGIVSRSVGLDDADGWITLVNLCETHPDHTLVINTAARNNTGIARHGDILNGAVQELNRALVALWVINRQRDSVALLKRFLPSIPTATVHVLRNLYFGDSEKFELYNQSALRQTLEARGGRSLDFPDLADRVADDLISRRLSVARALRELPLGNRAELRRWEKACAATLGAITELDETDHGRDGLQDAAA</sequence>
<evidence type="ECO:0000313" key="3">
    <source>
        <dbReference type="Proteomes" id="UP000760480"/>
    </source>
</evidence>
<accession>A0ABX1TSK1</accession>
<dbReference type="InterPro" id="IPR027417">
    <property type="entry name" value="P-loop_NTPase"/>
</dbReference>
<keyword evidence="3" id="KW-1185">Reference proteome</keyword>
<protein>
    <submittedName>
        <fullName evidence="2">Protein mobD</fullName>
    </submittedName>
</protein>
<organism evidence="2 3">
    <name type="scientific">Candidatus Competibacter phosphatis</name>
    <dbReference type="NCBI Taxonomy" id="221280"/>
    <lineage>
        <taxon>Bacteria</taxon>
        <taxon>Pseudomonadati</taxon>
        <taxon>Pseudomonadota</taxon>
        <taxon>Gammaproteobacteria</taxon>
        <taxon>Candidatus Competibacteraceae</taxon>
        <taxon>Candidatus Competibacter</taxon>
    </lineage>
</organism>